<proteinExistence type="predicted"/>
<evidence type="ECO:0008006" key="4">
    <source>
        <dbReference type="Google" id="ProtNLM"/>
    </source>
</evidence>
<evidence type="ECO:0000256" key="1">
    <source>
        <dbReference type="SAM" id="SignalP"/>
    </source>
</evidence>
<comment type="caution">
    <text evidence="2">The sequence shown here is derived from an EMBL/GenBank/DDBJ whole genome shotgun (WGS) entry which is preliminary data.</text>
</comment>
<feature type="signal peptide" evidence="1">
    <location>
        <begin position="1"/>
        <end position="21"/>
    </location>
</feature>
<evidence type="ECO:0000313" key="3">
    <source>
        <dbReference type="Proteomes" id="UP000628448"/>
    </source>
</evidence>
<organism evidence="2 3">
    <name type="scientific">Panacibacter microcysteis</name>
    <dbReference type="NCBI Taxonomy" id="2793269"/>
    <lineage>
        <taxon>Bacteria</taxon>
        <taxon>Pseudomonadati</taxon>
        <taxon>Bacteroidota</taxon>
        <taxon>Chitinophagia</taxon>
        <taxon>Chitinophagales</taxon>
        <taxon>Chitinophagaceae</taxon>
        <taxon>Panacibacter</taxon>
    </lineage>
</organism>
<dbReference type="Proteomes" id="UP000628448">
    <property type="component" value="Unassembled WGS sequence"/>
</dbReference>
<dbReference type="AlphaFoldDB" id="A0A931H040"/>
<dbReference type="EMBL" id="JADWYR010000003">
    <property type="protein sequence ID" value="MBG9378468.1"/>
    <property type="molecule type" value="Genomic_DNA"/>
</dbReference>
<protein>
    <recommendedName>
        <fullName evidence="4">DUF4412 domain-containing protein</fullName>
    </recommendedName>
</protein>
<feature type="chain" id="PRO_5038107981" description="DUF4412 domain-containing protein" evidence="1">
    <location>
        <begin position="22"/>
        <end position="208"/>
    </location>
</feature>
<evidence type="ECO:0000313" key="2">
    <source>
        <dbReference type="EMBL" id="MBG9378468.1"/>
    </source>
</evidence>
<sequence>MKKNLLLLLFLALAIFSTAQGTVVVGDCTVTFNIHGEDAGTNKNLSGATKTLYVKGKLARTDIESTGFKQTIIYDNKAGSAVVLKEVGPDKYKTVYTPEKWNSENKKYEGMKITPTTEKKTILGYECKKIIATLKDGTSYSMYYTTAIMPSANENPFQFKDIQGFVLEYETSMGAGKSKIVYTATVINFNPVPASKFEIPSAGYRLLQ</sequence>
<accession>A0A931H040</accession>
<gene>
    <name evidence="2" type="ORF">I5907_19685</name>
</gene>
<dbReference type="RefSeq" id="WP_196992570.1">
    <property type="nucleotide sequence ID" value="NZ_JADWYR010000003.1"/>
</dbReference>
<keyword evidence="1" id="KW-0732">Signal</keyword>
<name>A0A931H040_9BACT</name>
<keyword evidence="3" id="KW-1185">Reference proteome</keyword>
<reference evidence="2" key="1">
    <citation type="submission" date="2020-11" db="EMBL/GenBank/DDBJ databases">
        <title>Bacterial whole genome sequence for Panacibacter sp. DH6.</title>
        <authorList>
            <person name="Le V."/>
            <person name="Ko S."/>
            <person name="Ahn C.-Y."/>
            <person name="Oh H.-M."/>
        </authorList>
    </citation>
    <scope>NUCLEOTIDE SEQUENCE</scope>
    <source>
        <strain evidence="2">DH6</strain>
    </source>
</reference>